<dbReference type="EMBL" id="QJSX01000010">
    <property type="protein sequence ID" value="PYE53126.1"/>
    <property type="molecule type" value="Genomic_DNA"/>
</dbReference>
<keyword evidence="4" id="KW-1185">Reference proteome</keyword>
<evidence type="ECO:0000259" key="1">
    <source>
        <dbReference type="Pfam" id="PF09967"/>
    </source>
</evidence>
<dbReference type="Proteomes" id="UP000248326">
    <property type="component" value="Unassembled WGS sequence"/>
</dbReference>
<dbReference type="PANTHER" id="PTHR38730">
    <property type="entry name" value="SLL7028 PROTEIN"/>
    <property type="match status" value="1"/>
</dbReference>
<dbReference type="Pfam" id="PF13203">
    <property type="entry name" value="DUF2201_N"/>
    <property type="match status" value="1"/>
</dbReference>
<evidence type="ECO:0000313" key="4">
    <source>
        <dbReference type="Proteomes" id="UP000248326"/>
    </source>
</evidence>
<gene>
    <name evidence="3" type="ORF">DES52_110110</name>
</gene>
<name>A0A318S7W5_9DEIO</name>
<reference evidence="3 4" key="1">
    <citation type="submission" date="2018-06" db="EMBL/GenBank/DDBJ databases">
        <title>Genomic Encyclopedia of Type Strains, Phase IV (KMG-IV): sequencing the most valuable type-strain genomes for metagenomic binning, comparative biology and taxonomic classification.</title>
        <authorList>
            <person name="Goeker M."/>
        </authorList>
    </citation>
    <scope>NUCLEOTIDE SEQUENCE [LARGE SCALE GENOMIC DNA]</scope>
    <source>
        <strain evidence="3 4">DSM 18048</strain>
    </source>
</reference>
<sequence length="365" mass="40320">MTRALETRLQRAVILLRARHPFFGVLALHAEPSAAERVADRAVPTACTDGRRVYVNPRFAETITDDELTGVLVHEVLHAALRHVPRSAGREPTRWNVAADVIVNGIVVRDGHRLPKGTVRREDLEHLSVEEVYELLPSAPGRLRLPDEARDLFDRADEASVDEAADLQAFWRGALQNAAVTARLQGELSVGAARALTSSEPSVDWTSALWRFLTPSRDDFGDFDRRHVHRGLYVEDLESHDLRVALCVDTSGSVTPAHLARFLGEVCGILGSYPHVRAELYYADVTLHGPYDPDREDVLPTPRGGGGTDFRPFFDVTTGATLRVYLTDGHGTFPPTEPSGETLWAVPPGGKLDHEFPFGRVLRLV</sequence>
<dbReference type="OrthoDB" id="9809307at2"/>
<evidence type="ECO:0000259" key="2">
    <source>
        <dbReference type="Pfam" id="PF13203"/>
    </source>
</evidence>
<proteinExistence type="predicted"/>
<dbReference type="RefSeq" id="WP_110887330.1">
    <property type="nucleotide sequence ID" value="NZ_QJSX01000010.1"/>
</dbReference>
<dbReference type="PANTHER" id="PTHR38730:SF1">
    <property type="entry name" value="SLL7028 PROTEIN"/>
    <property type="match status" value="1"/>
</dbReference>
<dbReference type="InterPro" id="IPR018698">
    <property type="entry name" value="VWA-like_dom"/>
</dbReference>
<evidence type="ECO:0000313" key="3">
    <source>
        <dbReference type="EMBL" id="PYE53126.1"/>
    </source>
</evidence>
<dbReference type="Pfam" id="PF09967">
    <property type="entry name" value="DUF2201"/>
    <property type="match status" value="1"/>
</dbReference>
<comment type="caution">
    <text evidence="3">The sequence shown here is derived from an EMBL/GenBank/DDBJ whole genome shotgun (WGS) entry which is preliminary data.</text>
</comment>
<accession>A0A318S7W5</accession>
<dbReference type="InterPro" id="IPR025154">
    <property type="entry name" value="Put_metallopeptidase_dom"/>
</dbReference>
<protein>
    <submittedName>
        <fullName evidence="3">Putative metal-dependent peptidase</fullName>
    </submittedName>
</protein>
<feature type="domain" description="VWA-like" evidence="1">
    <location>
        <begin position="244"/>
        <end position="364"/>
    </location>
</feature>
<feature type="domain" description="Putative metallopeptidase" evidence="2">
    <location>
        <begin position="6"/>
        <end position="217"/>
    </location>
</feature>
<organism evidence="3 4">
    <name type="scientific">Deinococcus yavapaiensis KR-236</name>
    <dbReference type="NCBI Taxonomy" id="694435"/>
    <lineage>
        <taxon>Bacteria</taxon>
        <taxon>Thermotogati</taxon>
        <taxon>Deinococcota</taxon>
        <taxon>Deinococci</taxon>
        <taxon>Deinococcales</taxon>
        <taxon>Deinococcaceae</taxon>
        <taxon>Deinococcus</taxon>
    </lineage>
</organism>
<dbReference type="AlphaFoldDB" id="A0A318S7W5"/>